<dbReference type="Gene3D" id="2.60.40.2440">
    <property type="entry name" value="Carbohydrate binding type-21 domain"/>
    <property type="match status" value="1"/>
</dbReference>
<organism evidence="2">
    <name type="scientific">Nothobranchius korthausae</name>
    <dbReference type="NCBI Taxonomy" id="1143690"/>
    <lineage>
        <taxon>Eukaryota</taxon>
        <taxon>Metazoa</taxon>
        <taxon>Chordata</taxon>
        <taxon>Craniata</taxon>
        <taxon>Vertebrata</taxon>
        <taxon>Euteleostomi</taxon>
        <taxon>Actinopterygii</taxon>
        <taxon>Neopterygii</taxon>
        <taxon>Teleostei</taxon>
        <taxon>Neoteleostei</taxon>
        <taxon>Acanthomorphata</taxon>
        <taxon>Ovalentaria</taxon>
        <taxon>Atherinomorphae</taxon>
        <taxon>Cyprinodontiformes</taxon>
        <taxon>Nothobranchiidae</taxon>
        <taxon>Nothobranchius</taxon>
    </lineage>
</organism>
<dbReference type="AlphaFoldDB" id="A0A1A8FFQ3"/>
<dbReference type="InterPro" id="IPR050782">
    <property type="entry name" value="PP1_regulatory_subunit_3"/>
</dbReference>
<reference evidence="2" key="2">
    <citation type="submission" date="2016-06" db="EMBL/GenBank/DDBJ databases">
        <title>The genome of a short-lived fish provides insights into sex chromosome evolution and the genetic control of aging.</title>
        <authorList>
            <person name="Reichwald K."/>
            <person name="Felder M."/>
            <person name="Petzold A."/>
            <person name="Koch P."/>
            <person name="Groth M."/>
            <person name="Platzer M."/>
        </authorList>
    </citation>
    <scope>NUCLEOTIDE SEQUENCE</scope>
    <source>
        <tissue evidence="2">Brain</tissue>
    </source>
</reference>
<reference evidence="2" key="1">
    <citation type="submission" date="2016-05" db="EMBL/GenBank/DDBJ databases">
        <authorList>
            <person name="Lavstsen T."/>
            <person name="Jespersen J.S."/>
        </authorList>
    </citation>
    <scope>NUCLEOTIDE SEQUENCE</scope>
    <source>
        <tissue evidence="2">Brain</tissue>
    </source>
</reference>
<sequence>MSSTQVLRAFGISQPAGARADLVKYMTLSRRQNVCDQPVHHQSRRADLQSSRLFSFSSPSLSRGSSVLRSCFRKNRSSMIRKRVVFADDKGLDLTAVHLFTTEPFSSSSSSPDPLKEPLLAPLPQQQLDFPQPTQNIEAFFARLQRRKIQMESCNISNNTLSGKVCVIHSTNKAAHMRVTFDSWKNHQDMLCTFVEHKHFLGLDIAVFSFQVNLPQNLYPNKKTEFYFFIHPEPGCAAYCDDNRGQNYRVGMQKDGLHSNHGNINHFHGELSNSWQLNCRSDLHHHHHHQRYLSSRNLQIERICV</sequence>
<dbReference type="GO" id="GO:0000164">
    <property type="term" value="C:protein phosphatase type 1 complex"/>
    <property type="evidence" value="ECO:0007669"/>
    <property type="project" value="TreeGrafter"/>
</dbReference>
<accession>A0A1A8FFQ3</accession>
<dbReference type="GO" id="GO:0005979">
    <property type="term" value="P:regulation of glycogen biosynthetic process"/>
    <property type="evidence" value="ECO:0007669"/>
    <property type="project" value="TreeGrafter"/>
</dbReference>
<evidence type="ECO:0000313" key="2">
    <source>
        <dbReference type="EMBL" id="SBQ57643.1"/>
    </source>
</evidence>
<gene>
    <name evidence="2" type="primary">Nfu_g_1_006416</name>
</gene>
<evidence type="ECO:0000259" key="1">
    <source>
        <dbReference type="Pfam" id="PF03370"/>
    </source>
</evidence>
<dbReference type="PANTHER" id="PTHR12307">
    <property type="entry name" value="PROTEIN PHOSPHATASE 1 REGULATORY SUBUNIT"/>
    <property type="match status" value="1"/>
</dbReference>
<dbReference type="EMBL" id="HAEB01011116">
    <property type="protein sequence ID" value="SBQ57643.1"/>
    <property type="molecule type" value="Transcribed_RNA"/>
</dbReference>
<dbReference type="PANTHER" id="PTHR12307:SF15">
    <property type="entry name" value="PROTEIN PHOSPHATASE 1 REGULATORY SUBUNIT 3C"/>
    <property type="match status" value="1"/>
</dbReference>
<dbReference type="Pfam" id="PF03370">
    <property type="entry name" value="CBM_21"/>
    <property type="match status" value="1"/>
</dbReference>
<proteinExistence type="predicted"/>
<feature type="domain" description="CBM21" evidence="1">
    <location>
        <begin position="144"/>
        <end position="250"/>
    </location>
</feature>
<dbReference type="InterPro" id="IPR038175">
    <property type="entry name" value="CBM21_dom_sf"/>
</dbReference>
<dbReference type="GO" id="GO:0008157">
    <property type="term" value="F:protein phosphatase 1 binding"/>
    <property type="evidence" value="ECO:0007669"/>
    <property type="project" value="TreeGrafter"/>
</dbReference>
<name>A0A1A8FFQ3_9TELE</name>
<protein>
    <recommendedName>
        <fullName evidence="1">CBM21 domain-containing protein</fullName>
    </recommendedName>
</protein>
<dbReference type="GO" id="GO:2001069">
    <property type="term" value="F:glycogen binding"/>
    <property type="evidence" value="ECO:0007669"/>
    <property type="project" value="TreeGrafter"/>
</dbReference>
<dbReference type="InterPro" id="IPR005036">
    <property type="entry name" value="CBM21_dom"/>
</dbReference>